<accession>A0ABT9WSG6</accession>
<sequence length="1028" mass="115908">MTFIYDHQTPSVSLMEDILRKVNALGHEPRVVIELDKLSYVPGMKSRFDVVDRIRHSTLEILKPSISINAPLGAEPSGMTPGGESGERFEYIKCAFSKKVKEFSLPKQAYYFMLAIAKHETGFGTLGQGRPEKGSFIVGYGCPNKCDFTYSGIETQAHWACKRYADAMKSKYNGINARGYMDENDIDYFHQGGDKGYNKWVWSADGANWKSKVKSYYDAIRTENSHKWNCGTDALGLISKHSQTLVKDDCGCDKEEVYTVQEQKMAISANSSPSSIVFPIESINLQNGAKVSSHHMKHKGGRRNHKGIDLVHTTQGKVNGMWVVAAYGGLVTKAYKSPSYGNCVMIQHENGYMTVYAHMQDDSLQVRGGQYVNAGTRLGKVGNTGNSYGAHLHFELWKGKWVYGGNNHIDPYPVLTGEQKIGIVSGDTVGGPVQIIPNVKFNKCFDKDATLDGNWIDRSNLKHFTSVKTAEKYLGFSGNVPKGSVAGFGYKHHFSTDGYFEYSFYADLGEGDSVTVAYDGEIVKTYTNKDNTTHPTFEPPIHGKFHLDGQAGINSHILSFTFENVSGKGEFGLKCFKVTEVEATYGTNVSEEYTTRKRDVWLETGAFVYDTTFTIEDDIKQWEVNHHFDMRVATARFTLNNQYGIYSPHYERTTIFPDNLKESEMSYYEGGSIQHVLSEATPVRIYAGYGDNLVRVFTGRIKGEIEQDSEERTITVNCVDMYNTLEEHVFDRELTFPRRDEIHGDEVTPLTAWVKSAIVHNIVNESGLIGWRLHEDDIQYPDAIIEETYYIDIDRGGKRAVVWDAKSQQYIEKSIDTVQDPHGYKNPYVQAIDFEEGTRASDAIEEIIGDIMYRAYCDRYGTFRLENIRNLAVSNDKWEFIDGENLQSLTSSIDHSRVRNHLIIEGNRGQVEHFLDQELYIALKGNIRTAKIVADWIDESNGASARGVKEDVVNKLFFDMKRQARNFNVVVKGNPMIDVLDGCYIYDKSTSSAGYFIVKGNRLVGSKEGMVNFLELTWEDTVTHKVTS</sequence>
<reference evidence="2 3" key="1">
    <citation type="submission" date="2023-07" db="EMBL/GenBank/DDBJ databases">
        <title>Genomic Encyclopedia of Type Strains, Phase IV (KMG-IV): sequencing the most valuable type-strain genomes for metagenomic binning, comparative biology and taxonomic classification.</title>
        <authorList>
            <person name="Goeker M."/>
        </authorList>
    </citation>
    <scope>NUCLEOTIDE SEQUENCE [LARGE SCALE GENOMIC DNA]</scope>
    <source>
        <strain evidence="2 3">DSM 23837</strain>
    </source>
</reference>
<dbReference type="SUPFAM" id="SSF51261">
    <property type="entry name" value="Duplicated hybrid motif"/>
    <property type="match status" value="1"/>
</dbReference>
<dbReference type="InterPro" id="IPR011055">
    <property type="entry name" value="Dup_hybrid_motif"/>
</dbReference>
<dbReference type="EMBL" id="JAUSTT010000011">
    <property type="protein sequence ID" value="MDQ0176231.1"/>
    <property type="molecule type" value="Genomic_DNA"/>
</dbReference>
<dbReference type="PANTHER" id="PTHR21666:SF270">
    <property type="entry name" value="MUREIN HYDROLASE ACTIVATOR ENVC"/>
    <property type="match status" value="1"/>
</dbReference>
<dbReference type="GO" id="GO:0016787">
    <property type="term" value="F:hydrolase activity"/>
    <property type="evidence" value="ECO:0007669"/>
    <property type="project" value="UniProtKB-KW"/>
</dbReference>
<dbReference type="RefSeq" id="WP_307229232.1">
    <property type="nucleotide sequence ID" value="NZ_JAUSTT010000011.1"/>
</dbReference>
<keyword evidence="2" id="KW-0378">Hydrolase</keyword>
<dbReference type="Gene3D" id="2.70.70.10">
    <property type="entry name" value="Glucose Permease (Domain IIA)"/>
    <property type="match status" value="1"/>
</dbReference>
<dbReference type="Pfam" id="PF01551">
    <property type="entry name" value="Peptidase_M23"/>
    <property type="match status" value="1"/>
</dbReference>
<name>A0ABT9WSG6_9BACI</name>
<protein>
    <submittedName>
        <fullName evidence="2">Murein DD-endopeptidase MepM/ murein hydrolase activator NlpD</fullName>
    </submittedName>
</protein>
<keyword evidence="3" id="KW-1185">Reference proteome</keyword>
<dbReference type="InterPro" id="IPR016047">
    <property type="entry name" value="M23ase_b-sheet_dom"/>
</dbReference>
<dbReference type="InterPro" id="IPR050570">
    <property type="entry name" value="Cell_wall_metabolism_enzyme"/>
</dbReference>
<dbReference type="Proteomes" id="UP001223586">
    <property type="component" value="Unassembled WGS sequence"/>
</dbReference>
<dbReference type="PANTHER" id="PTHR21666">
    <property type="entry name" value="PEPTIDASE-RELATED"/>
    <property type="match status" value="1"/>
</dbReference>
<comment type="caution">
    <text evidence="2">The sequence shown here is derived from an EMBL/GenBank/DDBJ whole genome shotgun (WGS) entry which is preliminary data.</text>
</comment>
<evidence type="ECO:0000259" key="1">
    <source>
        <dbReference type="Pfam" id="PF01551"/>
    </source>
</evidence>
<evidence type="ECO:0000313" key="3">
    <source>
        <dbReference type="Proteomes" id="UP001223586"/>
    </source>
</evidence>
<organism evidence="2 3">
    <name type="scientific">Bacillus chungangensis</name>
    <dbReference type="NCBI Taxonomy" id="587633"/>
    <lineage>
        <taxon>Bacteria</taxon>
        <taxon>Bacillati</taxon>
        <taxon>Bacillota</taxon>
        <taxon>Bacilli</taxon>
        <taxon>Bacillales</taxon>
        <taxon>Bacillaceae</taxon>
        <taxon>Bacillus</taxon>
    </lineage>
</organism>
<evidence type="ECO:0000313" key="2">
    <source>
        <dbReference type="EMBL" id="MDQ0176231.1"/>
    </source>
</evidence>
<gene>
    <name evidence="2" type="ORF">J2S08_002068</name>
</gene>
<proteinExistence type="predicted"/>
<dbReference type="CDD" id="cd12797">
    <property type="entry name" value="M23_peptidase"/>
    <property type="match status" value="1"/>
</dbReference>
<feature type="domain" description="M23ase beta-sheet core" evidence="1">
    <location>
        <begin position="304"/>
        <end position="400"/>
    </location>
</feature>